<comment type="similarity">
    <text evidence="1 4">Belongs to the glycosyl hydrolase 31 family.</text>
</comment>
<dbReference type="Pfam" id="PF01055">
    <property type="entry name" value="Glyco_hydro_31_2nd"/>
    <property type="match status" value="1"/>
</dbReference>
<reference evidence="7" key="1">
    <citation type="submission" date="2021-01" db="EMBL/GenBank/DDBJ databases">
        <authorList>
            <person name="Corre E."/>
            <person name="Pelletier E."/>
            <person name="Niang G."/>
            <person name="Scheremetjew M."/>
            <person name="Finn R."/>
            <person name="Kale V."/>
            <person name="Holt S."/>
            <person name="Cochrane G."/>
            <person name="Meng A."/>
            <person name="Brown T."/>
            <person name="Cohen L."/>
        </authorList>
    </citation>
    <scope>NUCLEOTIDE SEQUENCE</scope>
    <source>
        <strain evidence="7">Clade-D-RCC2572</strain>
    </source>
</reference>
<dbReference type="CDD" id="cd06592">
    <property type="entry name" value="GH31_NET37"/>
    <property type="match status" value="1"/>
</dbReference>
<proteinExistence type="inferred from homology"/>
<dbReference type="GO" id="GO:0005975">
    <property type="term" value="P:carbohydrate metabolic process"/>
    <property type="evidence" value="ECO:0007669"/>
    <property type="project" value="InterPro"/>
</dbReference>
<dbReference type="Pfam" id="PF21365">
    <property type="entry name" value="Glyco_hydro_31_3rd"/>
    <property type="match status" value="1"/>
</dbReference>
<name>A0A7S0KNR7_9CHLO</name>
<dbReference type="InterPro" id="IPR048395">
    <property type="entry name" value="Glyco_hydro_31_C"/>
</dbReference>
<evidence type="ECO:0000259" key="5">
    <source>
        <dbReference type="Pfam" id="PF01055"/>
    </source>
</evidence>
<dbReference type="PANTHER" id="PTHR43053">
    <property type="entry name" value="GLYCOSIDASE FAMILY 31"/>
    <property type="match status" value="1"/>
</dbReference>
<dbReference type="SUPFAM" id="SSF51445">
    <property type="entry name" value="(Trans)glycosidases"/>
    <property type="match status" value="1"/>
</dbReference>
<accession>A0A7S0KNR7</accession>
<evidence type="ECO:0000313" key="7">
    <source>
        <dbReference type="EMBL" id="CAD8585423.1"/>
    </source>
</evidence>
<dbReference type="InterPro" id="IPR017853">
    <property type="entry name" value="GH"/>
</dbReference>
<evidence type="ECO:0000256" key="2">
    <source>
        <dbReference type="ARBA" id="ARBA00022801"/>
    </source>
</evidence>
<evidence type="ECO:0000256" key="3">
    <source>
        <dbReference type="ARBA" id="ARBA00023295"/>
    </source>
</evidence>
<dbReference type="PANTHER" id="PTHR43053:SF4">
    <property type="entry name" value="MYOGENESIS-REGULATING GLYCOSIDASE"/>
    <property type="match status" value="1"/>
</dbReference>
<dbReference type="InterPro" id="IPR050985">
    <property type="entry name" value="Alpha-glycosidase_related"/>
</dbReference>
<feature type="domain" description="Glycosyl hydrolase family 31 C-terminal" evidence="6">
    <location>
        <begin position="672"/>
        <end position="752"/>
    </location>
</feature>
<protein>
    <recommendedName>
        <fullName evidence="8">Glycoside hydrolase family 31 N-terminal domain-containing protein</fullName>
    </recommendedName>
</protein>
<dbReference type="Gene3D" id="2.60.40.1180">
    <property type="entry name" value="Golgi alpha-mannosidase II"/>
    <property type="match status" value="1"/>
</dbReference>
<dbReference type="InterPro" id="IPR000322">
    <property type="entry name" value="Glyco_hydro_31_TIM"/>
</dbReference>
<dbReference type="InterPro" id="IPR013780">
    <property type="entry name" value="Glyco_hydro_b"/>
</dbReference>
<dbReference type="EMBL" id="HBEW01006427">
    <property type="protein sequence ID" value="CAD8585423.1"/>
    <property type="molecule type" value="Transcribed_RNA"/>
</dbReference>
<dbReference type="AlphaFoldDB" id="A0A7S0KNR7"/>
<keyword evidence="3 4" id="KW-0326">Glycosidase</keyword>
<keyword evidence="2 4" id="KW-0378">Hydrolase</keyword>
<evidence type="ECO:0000259" key="6">
    <source>
        <dbReference type="Pfam" id="PF21365"/>
    </source>
</evidence>
<organism evidence="7">
    <name type="scientific">Ostreococcus mediterraneus</name>
    <dbReference type="NCBI Taxonomy" id="1486918"/>
    <lineage>
        <taxon>Eukaryota</taxon>
        <taxon>Viridiplantae</taxon>
        <taxon>Chlorophyta</taxon>
        <taxon>Mamiellophyceae</taxon>
        <taxon>Mamiellales</taxon>
        <taxon>Bathycoccaceae</taxon>
        <taxon>Ostreococcus</taxon>
    </lineage>
</organism>
<feature type="domain" description="Glycoside hydrolase family 31 TIM barrel" evidence="5">
    <location>
        <begin position="353"/>
        <end position="656"/>
    </location>
</feature>
<dbReference type="GO" id="GO:0004553">
    <property type="term" value="F:hydrolase activity, hydrolyzing O-glycosyl compounds"/>
    <property type="evidence" value="ECO:0007669"/>
    <property type="project" value="InterPro"/>
</dbReference>
<dbReference type="Gene3D" id="3.20.20.80">
    <property type="entry name" value="Glycosidases"/>
    <property type="match status" value="2"/>
</dbReference>
<evidence type="ECO:0008006" key="8">
    <source>
        <dbReference type="Google" id="ProtNLM"/>
    </source>
</evidence>
<gene>
    <name evidence="7" type="ORF">OMED0929_LOCUS5434</name>
</gene>
<evidence type="ECO:0000256" key="4">
    <source>
        <dbReference type="RuleBase" id="RU361185"/>
    </source>
</evidence>
<evidence type="ECO:0000256" key="1">
    <source>
        <dbReference type="ARBA" id="ARBA00007806"/>
    </source>
</evidence>
<dbReference type="SUPFAM" id="SSF51011">
    <property type="entry name" value="Glycosyl hydrolase domain"/>
    <property type="match status" value="1"/>
</dbReference>
<sequence>MTASKGVTTTREGGVVDVAIGRVVAGDTVLDVRRNGGMTLFKRDGSGAAQTLSAGVTAGASVVRADVLANGREMSVLWSDGTMLRAVATMELTTESSEDAWCRGITDGVLLEVNAPLDALHGAELTINLCDDVEKKSHWYGGAHTLTQLWPMERAKIETGPLYPFDHGPNGVGSVVATHWVSSSGALVFADPNNAMLHFGMNSPTESRARGSAPRYFGVGIQNLSRPSLPVEESTTPARGDGVLRLQSRANYSDAGMLHPWQNIRTEADMRSSLKLRVAVALEDDARSATREALKQLPKPDAVPADALVYKPIWTTWATAHADVTQESTLSFAKEILAAQKAASFANGSIIEIDDRWQCLYGELDFDAKKFPDPKGMVKQLHDMNFLVTVWVMPFLQEGSPACEEAKRLGYLMEGSQPPTEVGEIFNGNAGFGQILGTAVKVVVDRVDWPPGHWEGGGGGADLQPGQFRWWGTQPVRGIDFTNEDACEWFVSRLKHLQEDIGLDGFKFDAGEPCFMPYGARTRVPLKTPQEYSQLYVDKVVSKFPISEVRVAMGTNNYRGLVRMGDKDTVWGTNNGLQSLIPTLLTSAVMGYPFTLPDIIGGNAYWGQSPDSELMARWAQASAFMPAVQYSIPPWQISEEAQRASDKALQMRETLLVPRLKALMEDARDRLEPICQPLWWLTPDDPETFTIDDQFAVGRDIIVAPVVYKGASYRRVYLPRGSWREYESATVLNGERWITVAAPLEKLPVFVRVS</sequence>